<reference evidence="2" key="1">
    <citation type="journal article" date="2011" name="PLoS Genet.">
        <title>Genomic analysis of the necrotrophic fungal pathogens Sclerotinia sclerotiorum and Botrytis cinerea.</title>
        <authorList>
            <person name="Amselem J."/>
            <person name="Cuomo C.A."/>
            <person name="van Kan J.A."/>
            <person name="Viaud M."/>
            <person name="Benito E.P."/>
            <person name="Couloux A."/>
            <person name="Coutinho P.M."/>
            <person name="de Vries R.P."/>
            <person name="Dyer P.S."/>
            <person name="Fillinger S."/>
            <person name="Fournier E."/>
            <person name="Gout L."/>
            <person name="Hahn M."/>
            <person name="Kohn L."/>
            <person name="Lapalu N."/>
            <person name="Plummer K.M."/>
            <person name="Pradier J.M."/>
            <person name="Quevillon E."/>
            <person name="Sharon A."/>
            <person name="Simon A."/>
            <person name="ten Have A."/>
            <person name="Tudzynski B."/>
            <person name="Tudzynski P."/>
            <person name="Wincker P."/>
            <person name="Andrew M."/>
            <person name="Anthouard V."/>
            <person name="Beever R.E."/>
            <person name="Beffa R."/>
            <person name="Benoit I."/>
            <person name="Bouzid O."/>
            <person name="Brault B."/>
            <person name="Chen Z."/>
            <person name="Choquer M."/>
            <person name="Collemare J."/>
            <person name="Cotton P."/>
            <person name="Danchin E.G."/>
            <person name="Da Silva C."/>
            <person name="Gautier A."/>
            <person name="Giraud C."/>
            <person name="Giraud T."/>
            <person name="Gonzalez C."/>
            <person name="Grossetete S."/>
            <person name="Guldener U."/>
            <person name="Henrissat B."/>
            <person name="Howlett B.J."/>
            <person name="Kodira C."/>
            <person name="Kretschmer M."/>
            <person name="Lappartient A."/>
            <person name="Leroch M."/>
            <person name="Levis C."/>
            <person name="Mauceli E."/>
            <person name="Neuveglise C."/>
            <person name="Oeser B."/>
            <person name="Pearson M."/>
            <person name="Poulain J."/>
            <person name="Poussereau N."/>
            <person name="Quesneville H."/>
            <person name="Rascle C."/>
            <person name="Schumacher J."/>
            <person name="Segurens B."/>
            <person name="Sexton A."/>
            <person name="Silva E."/>
            <person name="Sirven C."/>
            <person name="Soanes D.M."/>
            <person name="Talbot N.J."/>
            <person name="Templeton M."/>
            <person name="Yandava C."/>
            <person name="Yarden O."/>
            <person name="Zeng Q."/>
            <person name="Rollins J.A."/>
            <person name="Lebrun M.H."/>
            <person name="Dickman M."/>
        </authorList>
    </citation>
    <scope>NUCLEOTIDE SEQUENCE [LARGE SCALE GENOMIC DNA]</scope>
    <source>
        <strain evidence="2">T4</strain>
    </source>
</reference>
<name>G2XSS4_BOTF4</name>
<organism evidence="1 2">
    <name type="scientific">Botryotinia fuckeliana (strain T4)</name>
    <name type="common">Noble rot fungus</name>
    <name type="synonym">Botrytis cinerea</name>
    <dbReference type="NCBI Taxonomy" id="999810"/>
    <lineage>
        <taxon>Eukaryota</taxon>
        <taxon>Fungi</taxon>
        <taxon>Dikarya</taxon>
        <taxon>Ascomycota</taxon>
        <taxon>Pezizomycotina</taxon>
        <taxon>Leotiomycetes</taxon>
        <taxon>Helotiales</taxon>
        <taxon>Sclerotiniaceae</taxon>
        <taxon>Botrytis</taxon>
    </lineage>
</organism>
<proteinExistence type="predicted"/>
<dbReference type="Proteomes" id="UP000008177">
    <property type="component" value="Unplaced contigs"/>
</dbReference>
<dbReference type="AlphaFoldDB" id="G2XSS4"/>
<accession>G2XSS4</accession>
<sequence>MKQLPIYSYLEVALGLLIADMFFPRSLKPNTIILLLPRATCVVIT</sequence>
<dbReference type="EMBL" id="FQ790262">
    <property type="protein sequence ID" value="CCD33792.1"/>
    <property type="molecule type" value="Genomic_DNA"/>
</dbReference>
<gene>
    <name evidence="1" type="ORF">BofuT4_uP063940.1</name>
</gene>
<dbReference type="InParanoid" id="G2XSS4"/>
<evidence type="ECO:0000313" key="1">
    <source>
        <dbReference type="EMBL" id="CCD33792.1"/>
    </source>
</evidence>
<evidence type="ECO:0000313" key="2">
    <source>
        <dbReference type="Proteomes" id="UP000008177"/>
    </source>
</evidence>
<dbReference type="HOGENOM" id="CLU_3207512_0_0_1"/>
<protein>
    <submittedName>
        <fullName evidence="1">Uncharacterized protein</fullName>
    </submittedName>
</protein>